<keyword evidence="4 6" id="KW-1133">Transmembrane helix</keyword>
<comment type="subcellular location">
    <subcellularLocation>
        <location evidence="1">Membrane</location>
        <topology evidence="1">Multi-pass membrane protein</topology>
    </subcellularLocation>
</comment>
<reference evidence="8" key="2">
    <citation type="submission" date="2020-11" db="EMBL/GenBank/DDBJ databases">
        <authorList>
            <person name="McCartney M.A."/>
            <person name="Auch B."/>
            <person name="Kono T."/>
            <person name="Mallez S."/>
            <person name="Becker A."/>
            <person name="Gohl D.M."/>
            <person name="Silverstein K.A.T."/>
            <person name="Koren S."/>
            <person name="Bechman K.B."/>
            <person name="Herman A."/>
            <person name="Abrahante J.E."/>
            <person name="Garbe J."/>
        </authorList>
    </citation>
    <scope>NUCLEOTIDE SEQUENCE</scope>
    <source>
        <strain evidence="8">Duluth1</strain>
        <tissue evidence="8">Whole animal</tissue>
    </source>
</reference>
<evidence type="ECO:0000256" key="2">
    <source>
        <dbReference type="ARBA" id="ARBA00007200"/>
    </source>
</evidence>
<dbReference type="Pfam" id="PF20519">
    <property type="entry name" value="Polycystin_dom"/>
    <property type="match status" value="1"/>
</dbReference>
<organism evidence="8 9">
    <name type="scientific">Dreissena polymorpha</name>
    <name type="common">Zebra mussel</name>
    <name type="synonym">Mytilus polymorpha</name>
    <dbReference type="NCBI Taxonomy" id="45954"/>
    <lineage>
        <taxon>Eukaryota</taxon>
        <taxon>Metazoa</taxon>
        <taxon>Spiralia</taxon>
        <taxon>Lophotrochozoa</taxon>
        <taxon>Mollusca</taxon>
        <taxon>Bivalvia</taxon>
        <taxon>Autobranchia</taxon>
        <taxon>Heteroconchia</taxon>
        <taxon>Euheterodonta</taxon>
        <taxon>Imparidentia</taxon>
        <taxon>Neoheterodontei</taxon>
        <taxon>Myida</taxon>
        <taxon>Dreissenoidea</taxon>
        <taxon>Dreissenidae</taxon>
        <taxon>Dreissena</taxon>
    </lineage>
</organism>
<reference evidence="8" key="1">
    <citation type="journal article" date="2019" name="bioRxiv">
        <title>The Genome of the Zebra Mussel, Dreissena polymorpha: A Resource for Invasive Species Research.</title>
        <authorList>
            <person name="McCartney M.A."/>
            <person name="Auch B."/>
            <person name="Kono T."/>
            <person name="Mallez S."/>
            <person name="Zhang Y."/>
            <person name="Obille A."/>
            <person name="Becker A."/>
            <person name="Abrahante J.E."/>
            <person name="Garbe J."/>
            <person name="Badalamenti J.P."/>
            <person name="Herman A."/>
            <person name="Mangelson H."/>
            <person name="Liachko I."/>
            <person name="Sullivan S."/>
            <person name="Sone E.D."/>
            <person name="Koren S."/>
            <person name="Silverstein K.A.T."/>
            <person name="Beckman K.B."/>
            <person name="Gohl D.M."/>
        </authorList>
    </citation>
    <scope>NUCLEOTIDE SEQUENCE</scope>
    <source>
        <strain evidence="8">Duluth1</strain>
        <tissue evidence="8">Whole animal</tissue>
    </source>
</reference>
<dbReference type="EMBL" id="JAIWYP010000002">
    <property type="protein sequence ID" value="KAH3861269.1"/>
    <property type="molecule type" value="Genomic_DNA"/>
</dbReference>
<gene>
    <name evidence="8" type="ORF">DPMN_024196</name>
</gene>
<keyword evidence="3 6" id="KW-0812">Transmembrane</keyword>
<evidence type="ECO:0000256" key="3">
    <source>
        <dbReference type="ARBA" id="ARBA00022692"/>
    </source>
</evidence>
<evidence type="ECO:0000313" key="9">
    <source>
        <dbReference type="Proteomes" id="UP000828390"/>
    </source>
</evidence>
<sequence>MPKPIYREKETTDYCKGWAHFPCPVAEKSISLTSSAWLYNFLDEVWGFSTYALYNTYGGGGYFMKLDVNSDVSQKIFVELNENSWFDNQTRAVILKFFLNNANANLFVYAKFVDEFPEIAGFLPYSTISVFRLYLHYGQEGNFIMFFELVFLLITLFATINIAYQIHRPQDLFQVSLEYSGHFGTQNELYTCRLLCLCLN</sequence>
<evidence type="ECO:0000313" key="8">
    <source>
        <dbReference type="EMBL" id="KAH3861269.1"/>
    </source>
</evidence>
<dbReference type="PANTHER" id="PTHR10877:SF183">
    <property type="entry name" value="AT14535P-RELATED"/>
    <property type="match status" value="1"/>
</dbReference>
<keyword evidence="5 6" id="KW-0472">Membrane</keyword>
<evidence type="ECO:0000256" key="6">
    <source>
        <dbReference type="SAM" id="Phobius"/>
    </source>
</evidence>
<accession>A0A9D4RAL2</accession>
<comment type="caution">
    <text evidence="8">The sequence shown here is derived from an EMBL/GenBank/DDBJ whole genome shotgun (WGS) entry which is preliminary data.</text>
</comment>
<feature type="domain" description="Polycystin" evidence="7">
    <location>
        <begin position="9"/>
        <end position="133"/>
    </location>
</feature>
<dbReference type="InterPro" id="IPR051223">
    <property type="entry name" value="Polycystin"/>
</dbReference>
<dbReference type="InterPro" id="IPR046791">
    <property type="entry name" value="Polycystin_dom"/>
</dbReference>
<dbReference type="AlphaFoldDB" id="A0A9D4RAL2"/>
<feature type="transmembrane region" description="Helical" evidence="6">
    <location>
        <begin position="143"/>
        <end position="164"/>
    </location>
</feature>
<dbReference type="PANTHER" id="PTHR10877">
    <property type="entry name" value="POLYCYSTIN FAMILY MEMBER"/>
    <property type="match status" value="1"/>
</dbReference>
<dbReference type="GO" id="GO:0016020">
    <property type="term" value="C:membrane"/>
    <property type="evidence" value="ECO:0007669"/>
    <property type="project" value="UniProtKB-SubCell"/>
</dbReference>
<evidence type="ECO:0000256" key="4">
    <source>
        <dbReference type="ARBA" id="ARBA00022989"/>
    </source>
</evidence>
<dbReference type="Proteomes" id="UP000828390">
    <property type="component" value="Unassembled WGS sequence"/>
</dbReference>
<protein>
    <recommendedName>
        <fullName evidence="7">Polycystin domain-containing protein</fullName>
    </recommendedName>
</protein>
<comment type="similarity">
    <text evidence="2">Belongs to the polycystin family.</text>
</comment>
<evidence type="ECO:0000256" key="5">
    <source>
        <dbReference type="ARBA" id="ARBA00023136"/>
    </source>
</evidence>
<name>A0A9D4RAL2_DREPO</name>
<evidence type="ECO:0000259" key="7">
    <source>
        <dbReference type="Pfam" id="PF20519"/>
    </source>
</evidence>
<evidence type="ECO:0000256" key="1">
    <source>
        <dbReference type="ARBA" id="ARBA00004141"/>
    </source>
</evidence>
<proteinExistence type="inferred from homology"/>
<keyword evidence="9" id="KW-1185">Reference proteome</keyword>